<dbReference type="Proteomes" id="UP000229897">
    <property type="component" value="Chromosome"/>
</dbReference>
<dbReference type="SUPFAM" id="SSF54106">
    <property type="entry name" value="LysM domain"/>
    <property type="match status" value="1"/>
</dbReference>
<feature type="domain" description="LysM" evidence="2">
    <location>
        <begin position="38"/>
        <end position="87"/>
    </location>
</feature>
<evidence type="ECO:0000313" key="4">
    <source>
        <dbReference type="Proteomes" id="UP000229897"/>
    </source>
</evidence>
<dbReference type="Pfam" id="PF01476">
    <property type="entry name" value="LysM"/>
    <property type="match status" value="1"/>
</dbReference>
<evidence type="ECO:0000256" key="1">
    <source>
        <dbReference type="SAM" id="SignalP"/>
    </source>
</evidence>
<dbReference type="PROSITE" id="PS51782">
    <property type="entry name" value="LYSM"/>
    <property type="match status" value="1"/>
</dbReference>
<dbReference type="EMBL" id="CP024608">
    <property type="protein sequence ID" value="ATQ74266.1"/>
    <property type="molecule type" value="Genomic_DNA"/>
</dbReference>
<feature type="signal peptide" evidence="1">
    <location>
        <begin position="1"/>
        <end position="27"/>
    </location>
</feature>
<dbReference type="InterPro" id="IPR036779">
    <property type="entry name" value="LysM_dom_sf"/>
</dbReference>
<dbReference type="CDD" id="cd00118">
    <property type="entry name" value="LysM"/>
    <property type="match status" value="1"/>
</dbReference>
<dbReference type="OrthoDB" id="9765158at2"/>
<protein>
    <submittedName>
        <fullName evidence="3">Peptidoglycan-binding protein</fullName>
    </submittedName>
</protein>
<sequence>MKNFSTVGVRVAVVALFAGLLAAPTQAATCEFRPNAPDQHLVVKGDTLWDISGKFLEHPWCWPQVWGLNKEEIRNPHWIYPGQVIYFDRKNNRLSLSRPGSGDGSGSANGVLRLSPQVRTEGLGKDAIQAIPSGVIEPFLSQPLIVDADELKGSPRIAAAQEGHVYLGKDDKIYVRGNLKGGSSFQVFRPGTPLKDPENGKLVAYEAVYLGTAKLFAEAKPGVDVHTFMVATSKQEIGVGDLLIPAPPTVMRNYMPHPPDQKVDARVMGVYSGVTHAGQNQVVSINRGTLDGVDVGTVLQLYNLGKRVVDPGAAKTGILRTTKPTIKLPDEQSGTLFIFRTFKRVSYGLIMQVTEPVEVGDVARSPE</sequence>
<evidence type="ECO:0000259" key="2">
    <source>
        <dbReference type="PROSITE" id="PS51782"/>
    </source>
</evidence>
<organism evidence="3 4">
    <name type="scientific">Massilia violaceinigra</name>
    <dbReference type="NCBI Taxonomy" id="2045208"/>
    <lineage>
        <taxon>Bacteria</taxon>
        <taxon>Pseudomonadati</taxon>
        <taxon>Pseudomonadota</taxon>
        <taxon>Betaproteobacteria</taxon>
        <taxon>Burkholderiales</taxon>
        <taxon>Oxalobacteraceae</taxon>
        <taxon>Telluria group</taxon>
        <taxon>Massilia</taxon>
    </lineage>
</organism>
<keyword evidence="4" id="KW-1185">Reference proteome</keyword>
<dbReference type="PANTHER" id="PTHR34700:SF4">
    <property type="entry name" value="PHAGE-LIKE ELEMENT PBSX PROTEIN XKDP"/>
    <property type="match status" value="1"/>
</dbReference>
<keyword evidence="1" id="KW-0732">Signal</keyword>
<proteinExistence type="predicted"/>
<name>A0A2D2DH14_9BURK</name>
<dbReference type="Gene3D" id="3.10.350.10">
    <property type="entry name" value="LysM domain"/>
    <property type="match status" value="1"/>
</dbReference>
<dbReference type="KEGG" id="mass:CR152_06925"/>
<dbReference type="InterPro" id="IPR052196">
    <property type="entry name" value="Bact_Kbp"/>
</dbReference>
<accession>A0A2D2DH14</accession>
<dbReference type="AlphaFoldDB" id="A0A2D2DH14"/>
<dbReference type="PANTHER" id="PTHR34700">
    <property type="entry name" value="POTASSIUM BINDING PROTEIN KBP"/>
    <property type="match status" value="1"/>
</dbReference>
<dbReference type="RefSeq" id="WP_099874254.1">
    <property type="nucleotide sequence ID" value="NZ_CP024608.1"/>
</dbReference>
<evidence type="ECO:0000313" key="3">
    <source>
        <dbReference type="EMBL" id="ATQ74266.1"/>
    </source>
</evidence>
<feature type="chain" id="PRO_5013796840" evidence="1">
    <location>
        <begin position="28"/>
        <end position="367"/>
    </location>
</feature>
<dbReference type="InterPro" id="IPR018392">
    <property type="entry name" value="LysM"/>
</dbReference>
<reference evidence="3" key="1">
    <citation type="submission" date="2017-10" db="EMBL/GenBank/DDBJ databases">
        <title>Massilia psychrophilum sp. nov., a novel purple-pigmented bacterium isolated from Tianshan glacier, Xinjiang Municipality, China.</title>
        <authorList>
            <person name="Wang H."/>
        </authorList>
    </citation>
    <scope>NUCLEOTIDE SEQUENCE [LARGE SCALE GENOMIC DNA]</scope>
    <source>
        <strain evidence="3">B2</strain>
    </source>
</reference>
<gene>
    <name evidence="3" type="ORF">CR152_06925</name>
</gene>